<organism evidence="5">
    <name type="scientific">Tanacetum cinerariifolium</name>
    <name type="common">Dalmatian daisy</name>
    <name type="synonym">Chrysanthemum cinerariifolium</name>
    <dbReference type="NCBI Taxonomy" id="118510"/>
    <lineage>
        <taxon>Eukaryota</taxon>
        <taxon>Viridiplantae</taxon>
        <taxon>Streptophyta</taxon>
        <taxon>Embryophyta</taxon>
        <taxon>Tracheophyta</taxon>
        <taxon>Spermatophyta</taxon>
        <taxon>Magnoliopsida</taxon>
        <taxon>eudicotyledons</taxon>
        <taxon>Gunneridae</taxon>
        <taxon>Pentapetalae</taxon>
        <taxon>asterids</taxon>
        <taxon>campanulids</taxon>
        <taxon>Asterales</taxon>
        <taxon>Asteraceae</taxon>
        <taxon>Asteroideae</taxon>
        <taxon>Anthemideae</taxon>
        <taxon>Anthemidinae</taxon>
        <taxon>Tanacetum</taxon>
    </lineage>
</organism>
<feature type="compositionally biased region" description="Basic and acidic residues" evidence="2">
    <location>
        <begin position="907"/>
        <end position="918"/>
    </location>
</feature>
<feature type="compositionally biased region" description="Basic residues" evidence="2">
    <location>
        <begin position="946"/>
        <end position="955"/>
    </location>
</feature>
<keyword evidence="1" id="KW-0547">Nucleotide-binding</keyword>
<feature type="region of interest" description="Disordered" evidence="2">
    <location>
        <begin position="38"/>
        <end position="66"/>
    </location>
</feature>
<feature type="domain" description="DNA helicase Pif1-like DEAD-box helicase" evidence="3">
    <location>
        <begin position="489"/>
        <end position="614"/>
    </location>
</feature>
<sequence>MIINRTDTLNEDKNSKASNICQLNVSYNTLSTVPCSKQKSQKWHQQQVATTSQNKTPRHDTGSTNKRKITSGIQLKDQQCIRAPIRRSANEEGDVPRFLQLYIYDTNNEVQNRMAHFGGEEQSGLKREIVEGLIDFLDNYNALVQLFRTDRNKCADINIPEFKLRLYNVIGTRRYDLPTPETIEAIIFGGIYDAILRGDHNGSDLGTRTILSASFTGGHATYIVDRIFEQKVCDYIKFVRNTKIFGHITAVLYTIEFQKRGLPHCHSLLWLSPSTKVQQDIDVDKYISAELPDPLQDPEAYRVISELMIHGPCGYANKNASCMKDRNKCNRNFPKPYCDATYIDKDGFAHYRRRHTDIDTQRQQVRLDNSYVVPFNRALCMSEGVDRINLSSGGLLTYIQVLETYSISVYFFAIRRAANLSEKYELSMACVSSTIMDKAIFINVRCLLKGDLDLVIGKTFLWKCITSVLRSEERIVLTVASSGIASLLQLADLLRETDLIIWDEAPMNDRRCFEALDRCLRDILDNPQMMFGGKTIILGGDFRQTLLVKKKASKLEIIDASITTSYLWTKFKVYTLHQNMRLSRPDITDDERNKIKRFSSWLLDIGDGNIGDTDTIDGDNSSTVEIPNELTMVEPSETPPKAADKGKLTLFQKEATTLKDIKPADINKTIKVRVYRKWTAINVKTMEAFNFCCILLDKQMLKPVVIAVSSTWATTKYGALQISATPATYYYLNPNIPEFHHILNVYAQFINPTESLETQIQPCCTDEEEKMRNRYCIQSLLNVNHNIIRYCFRIIIDDGTAIATITCFSLEAHTFTPNCNELVNIVQNKDNHCLPDALKALENTTHIFQYRFGQKAKPRRPNFRLDSVFGASPQPLLHLLPPESATSPPQELLEQTSSTITPLPTELDPHQSTKDLPKGLDTSSKPTNKTAKRKLFEDTEGSEKKTKARKLRLAK</sequence>
<dbReference type="SUPFAM" id="SSF52540">
    <property type="entry name" value="P-loop containing nucleoside triphosphate hydrolases"/>
    <property type="match status" value="1"/>
</dbReference>
<comment type="similarity">
    <text evidence="1">Belongs to the helicase family.</text>
</comment>
<dbReference type="GO" id="GO:0000723">
    <property type="term" value="P:telomere maintenance"/>
    <property type="evidence" value="ECO:0007669"/>
    <property type="project" value="InterPro"/>
</dbReference>
<dbReference type="GO" id="GO:0043139">
    <property type="term" value="F:5'-3' DNA helicase activity"/>
    <property type="evidence" value="ECO:0007669"/>
    <property type="project" value="UniProtKB-EC"/>
</dbReference>
<feature type="compositionally biased region" description="Polar residues" evidence="2">
    <location>
        <begin position="884"/>
        <end position="902"/>
    </location>
</feature>
<comment type="cofactor">
    <cofactor evidence="1">
        <name>Mg(2+)</name>
        <dbReference type="ChEBI" id="CHEBI:18420"/>
    </cofactor>
</comment>
<accession>A0A6L2M7W3</accession>
<dbReference type="EMBL" id="BKCJ010005950">
    <property type="protein sequence ID" value="GEU69519.1"/>
    <property type="molecule type" value="Genomic_DNA"/>
</dbReference>
<comment type="catalytic activity">
    <reaction evidence="1">
        <text>ATP + H2O = ADP + phosphate + H(+)</text>
        <dbReference type="Rhea" id="RHEA:13065"/>
        <dbReference type="ChEBI" id="CHEBI:15377"/>
        <dbReference type="ChEBI" id="CHEBI:15378"/>
        <dbReference type="ChEBI" id="CHEBI:30616"/>
        <dbReference type="ChEBI" id="CHEBI:43474"/>
        <dbReference type="ChEBI" id="CHEBI:456216"/>
        <dbReference type="EC" id="5.6.2.3"/>
    </reaction>
</comment>
<feature type="region of interest" description="Disordered" evidence="2">
    <location>
        <begin position="877"/>
        <end position="955"/>
    </location>
</feature>
<dbReference type="GO" id="GO:0006281">
    <property type="term" value="P:DNA repair"/>
    <property type="evidence" value="ECO:0007669"/>
    <property type="project" value="UniProtKB-KW"/>
</dbReference>
<evidence type="ECO:0000259" key="3">
    <source>
        <dbReference type="Pfam" id="PF05970"/>
    </source>
</evidence>
<dbReference type="PANTHER" id="PTHR10492:SF96">
    <property type="entry name" value="ATP-DEPENDENT DNA HELICASE"/>
    <property type="match status" value="1"/>
</dbReference>
<dbReference type="PANTHER" id="PTHR10492">
    <property type="match status" value="1"/>
</dbReference>
<dbReference type="Pfam" id="PF05970">
    <property type="entry name" value="PIF1"/>
    <property type="match status" value="2"/>
</dbReference>
<evidence type="ECO:0000313" key="5">
    <source>
        <dbReference type="EMBL" id="GEU69519.1"/>
    </source>
</evidence>
<dbReference type="InterPro" id="IPR025476">
    <property type="entry name" value="Helitron_helicase-like"/>
</dbReference>
<dbReference type="InterPro" id="IPR010285">
    <property type="entry name" value="DNA_helicase_pif1-like_DEAD"/>
</dbReference>
<comment type="caution">
    <text evidence="5">The sequence shown here is derived from an EMBL/GenBank/DDBJ whole genome shotgun (WGS) entry which is preliminary data.</text>
</comment>
<dbReference type="AlphaFoldDB" id="A0A6L2M7W3"/>
<dbReference type="Gene3D" id="2.40.50.140">
    <property type="entry name" value="Nucleic acid-binding proteins"/>
    <property type="match status" value="1"/>
</dbReference>
<dbReference type="GO" id="GO:0005524">
    <property type="term" value="F:ATP binding"/>
    <property type="evidence" value="ECO:0007669"/>
    <property type="project" value="UniProtKB-KW"/>
</dbReference>
<dbReference type="InterPro" id="IPR012340">
    <property type="entry name" value="NA-bd_OB-fold"/>
</dbReference>
<dbReference type="Pfam" id="PF14214">
    <property type="entry name" value="Helitron_like_N"/>
    <property type="match status" value="1"/>
</dbReference>
<keyword evidence="1" id="KW-0227">DNA damage</keyword>
<keyword evidence="1" id="KW-0067">ATP-binding</keyword>
<feature type="compositionally biased region" description="Basic and acidic residues" evidence="2">
    <location>
        <begin position="934"/>
        <end position="945"/>
    </location>
</feature>
<name>A0A6L2M7W3_TANCI</name>
<keyword evidence="1" id="KW-0233">DNA recombination</keyword>
<proteinExistence type="inferred from homology"/>
<keyword evidence="1" id="KW-0234">DNA repair</keyword>
<dbReference type="EC" id="5.6.2.3" evidence="1"/>
<protein>
    <recommendedName>
        <fullName evidence="1">ATP-dependent DNA helicase</fullName>
        <ecNumber evidence="1">5.6.2.3</ecNumber>
    </recommendedName>
</protein>
<keyword evidence="1 5" id="KW-0347">Helicase</keyword>
<reference evidence="5" key="1">
    <citation type="journal article" date="2019" name="Sci. Rep.">
        <title>Draft genome of Tanacetum cinerariifolium, the natural source of mosquito coil.</title>
        <authorList>
            <person name="Yamashiro T."/>
            <person name="Shiraishi A."/>
            <person name="Satake H."/>
            <person name="Nakayama K."/>
        </authorList>
    </citation>
    <scope>NUCLEOTIDE SEQUENCE</scope>
</reference>
<gene>
    <name evidence="5" type="ORF">Tci_041497</name>
</gene>
<dbReference type="GO" id="GO:0016787">
    <property type="term" value="F:hydrolase activity"/>
    <property type="evidence" value="ECO:0007669"/>
    <property type="project" value="UniProtKB-KW"/>
</dbReference>
<evidence type="ECO:0000259" key="4">
    <source>
        <dbReference type="Pfam" id="PF14214"/>
    </source>
</evidence>
<feature type="domain" description="Helitron helicase-like" evidence="4">
    <location>
        <begin position="222"/>
        <end position="269"/>
    </location>
</feature>
<evidence type="ECO:0000256" key="2">
    <source>
        <dbReference type="SAM" id="MobiDB-lite"/>
    </source>
</evidence>
<feature type="domain" description="DNA helicase Pif1-like DEAD-box helicase" evidence="3">
    <location>
        <begin position="457"/>
        <end position="488"/>
    </location>
</feature>
<keyword evidence="1" id="KW-0378">Hydrolase</keyword>
<dbReference type="GO" id="GO:0006310">
    <property type="term" value="P:DNA recombination"/>
    <property type="evidence" value="ECO:0007669"/>
    <property type="project" value="UniProtKB-KW"/>
</dbReference>
<evidence type="ECO:0000256" key="1">
    <source>
        <dbReference type="RuleBase" id="RU363044"/>
    </source>
</evidence>
<dbReference type="Gene3D" id="3.40.50.300">
    <property type="entry name" value="P-loop containing nucleotide triphosphate hydrolases"/>
    <property type="match status" value="1"/>
</dbReference>
<dbReference type="InterPro" id="IPR027417">
    <property type="entry name" value="P-loop_NTPase"/>
</dbReference>